<comment type="caution">
    <text evidence="2">The sequence shown here is derived from an EMBL/GenBank/DDBJ whole genome shotgun (WGS) entry which is preliminary data.</text>
</comment>
<evidence type="ECO:0000313" key="2">
    <source>
        <dbReference type="EMBL" id="KAG9328239.1"/>
    </source>
</evidence>
<dbReference type="AlphaFoldDB" id="A0A8T2MIT4"/>
<keyword evidence="3" id="KW-1185">Reference proteome</keyword>
<reference evidence="2" key="1">
    <citation type="thesis" date="2021" institute="BYU ScholarsArchive" country="Provo, UT, USA">
        <title>Applications of and Algorithms for Genome Assembly and Genomic Analyses with an Emphasis on Marine Teleosts.</title>
        <authorList>
            <person name="Pickett B.D."/>
        </authorList>
    </citation>
    <scope>NUCLEOTIDE SEQUENCE</scope>
    <source>
        <strain evidence="2">HI-2016</strain>
    </source>
</reference>
<proteinExistence type="predicted"/>
<name>A0A8T2MIT4_9TELE</name>
<dbReference type="Proteomes" id="UP000824540">
    <property type="component" value="Unassembled WGS sequence"/>
</dbReference>
<dbReference type="EMBL" id="JAFBMS010002514">
    <property type="protein sequence ID" value="KAG9328239.1"/>
    <property type="molecule type" value="Genomic_DNA"/>
</dbReference>
<protein>
    <submittedName>
        <fullName evidence="2">Uncharacterized protein</fullName>
    </submittedName>
</protein>
<organism evidence="2 3">
    <name type="scientific">Albula glossodonta</name>
    <name type="common">roundjaw bonefish</name>
    <dbReference type="NCBI Taxonomy" id="121402"/>
    <lineage>
        <taxon>Eukaryota</taxon>
        <taxon>Metazoa</taxon>
        <taxon>Chordata</taxon>
        <taxon>Craniata</taxon>
        <taxon>Vertebrata</taxon>
        <taxon>Euteleostomi</taxon>
        <taxon>Actinopterygii</taxon>
        <taxon>Neopterygii</taxon>
        <taxon>Teleostei</taxon>
        <taxon>Albuliformes</taxon>
        <taxon>Albulidae</taxon>
        <taxon>Albula</taxon>
    </lineage>
</organism>
<evidence type="ECO:0000313" key="3">
    <source>
        <dbReference type="Proteomes" id="UP000824540"/>
    </source>
</evidence>
<gene>
    <name evidence="2" type="ORF">JZ751_015746</name>
</gene>
<sequence length="164" mass="17741">MSVTGIHTGSAAVCHYVRSTNSSQQHQSTLWLIHLEPGAYLGLRLFKWDEEIQNAATTSISPPLLQLCSSPLQPRTCPAPPLLQPRSTLLLPRSCPAPAPLQPAPSPLQPRSSPAPVPLLSRSAPLQPRSSPAPAPLLSRSSIKLQQPHLSSATQYCLRRNTRV</sequence>
<feature type="region of interest" description="Disordered" evidence="1">
    <location>
        <begin position="94"/>
        <end position="144"/>
    </location>
</feature>
<accession>A0A8T2MIT4</accession>
<evidence type="ECO:0000256" key="1">
    <source>
        <dbReference type="SAM" id="MobiDB-lite"/>
    </source>
</evidence>
<feature type="compositionally biased region" description="Low complexity" evidence="1">
    <location>
        <begin position="118"/>
        <end position="142"/>
    </location>
</feature>
<feature type="compositionally biased region" description="Pro residues" evidence="1">
    <location>
        <begin position="95"/>
        <end position="117"/>
    </location>
</feature>